<sequence>MKAGRGKIMKFNRNLSAIVIATFLLTLISTGIATPALGKSSRIAIISDLTGSATVKSSGGSREYDAYIDMGLAQGDYITTDANSSVTFKIKDHEDEVTIGSNAVVSLTTLTDKGKGKKSKIKVLSGSVWSNVKKLSGGDDFEVETPTAVMAVRGTKVLTNVDSETGETYVAVAAGTVSAKTNSEDATEDEGKEILIAPSQQLSLDSRDEVTDLEDKVAIIDPEKLVSETPSEIIEAIIKDKADIDRENAEFIAAQKEKIANGDPTGIARDGAGSSLDTKDQSELDKVAKNLDNLIGNVAKTAIEEKKVDKEKIDKIIEELNKDITDPTKKLDLDKVLPMDKTAGVDPELQKKKDEELKKLEAAKKAADEVKKAAEDAAKLKLAEALKKLDAEKARIAKEKEDLGLNKPTPTPSPIPVPSPSSSPAPTTRQTVATPSFDIPAGTYTSPQSVHFTSATEGVTYYYTTDKTTPTTSSTPGAFVTIDKISTLKVIATKPGYNDSAVASRDYTIAVAAPSFDHGSGAVSSGTPVTITTVTAGAVIRYTTNNTKPTSTSTIFNSSSPIQITSDTTIRAIAFKANLADSSEITVAYTLSVLQTAEKPTFLPGEGTFTTTKTIELFSATQDATIYYTTDGSEPVINGSGVVSTDSITHAYTIPINVSVTTTIKAIAVKPGMLKSGTATGLFTINLPLPAVTVTPTINQFGSNNFDLVLTINNLIAANQVAGVEVHVVSPGNVNLTALQSGISSAFFGESSVKRFNNAVSREVIFAAVLPTMDPDANITGPYELVKLPFSIFASTENTTQYPLTIYIKVVNTDGTSYTFQNFNFGTDIIDTPATIPVTYFNPVILTEQ</sequence>
<keyword evidence="5" id="KW-1185">Reference proteome</keyword>
<dbReference type="InterPro" id="IPR059177">
    <property type="entry name" value="GH29D-like_dom"/>
</dbReference>
<accession>A0A6B8RPW7</accession>
<dbReference type="KEGG" id="ppsc:EHS13_22320"/>
<name>A0A6B8RPW7_9BACL</name>
<evidence type="ECO:0000259" key="2">
    <source>
        <dbReference type="Pfam" id="PF04773"/>
    </source>
</evidence>
<dbReference type="Gene3D" id="2.60.120.1440">
    <property type="match status" value="1"/>
</dbReference>
<evidence type="ECO:0000313" key="5">
    <source>
        <dbReference type="Proteomes" id="UP000426246"/>
    </source>
</evidence>
<feature type="domain" description="GH29D-like beta-sandwich" evidence="3">
    <location>
        <begin position="440"/>
        <end position="503"/>
    </location>
</feature>
<protein>
    <submittedName>
        <fullName evidence="4">Uncharacterized protein</fullName>
    </submittedName>
</protein>
<dbReference type="EMBL" id="CP034235">
    <property type="protein sequence ID" value="QGQ97426.1"/>
    <property type="molecule type" value="Genomic_DNA"/>
</dbReference>
<gene>
    <name evidence="4" type="ORF">EHS13_22320</name>
</gene>
<dbReference type="PANTHER" id="PTHR38731">
    <property type="entry name" value="LIPL45-RELATED LIPOPROTEIN-RELATED"/>
    <property type="match status" value="1"/>
</dbReference>
<reference evidence="5" key="1">
    <citation type="submission" date="2018-11" db="EMBL/GenBank/DDBJ databases">
        <title>Complete genome sequence of Paenibacillus sp. ML311-T8.</title>
        <authorList>
            <person name="Nam Y.-D."/>
            <person name="Kang J."/>
            <person name="Chung W.-H."/>
            <person name="Park Y.S."/>
        </authorList>
    </citation>
    <scope>NUCLEOTIDE SEQUENCE [LARGE SCALE GENOMIC DNA]</scope>
    <source>
        <strain evidence="5">ML311-T8</strain>
    </source>
</reference>
<feature type="domain" description="FecR protein" evidence="2">
    <location>
        <begin position="76"/>
        <end position="177"/>
    </location>
</feature>
<feature type="compositionally biased region" description="Pro residues" evidence="1">
    <location>
        <begin position="409"/>
        <end position="423"/>
    </location>
</feature>
<dbReference type="PANTHER" id="PTHR38731:SF1">
    <property type="entry name" value="FECR PROTEIN DOMAIN-CONTAINING PROTEIN"/>
    <property type="match status" value="1"/>
</dbReference>
<feature type="domain" description="GH29D-like beta-sandwich" evidence="3">
    <location>
        <begin position="604"/>
        <end position="679"/>
    </location>
</feature>
<dbReference type="AlphaFoldDB" id="A0A6B8RPW7"/>
<feature type="region of interest" description="Disordered" evidence="1">
    <location>
        <begin position="397"/>
        <end position="445"/>
    </location>
</feature>
<dbReference type="Pfam" id="PF04773">
    <property type="entry name" value="FecR"/>
    <property type="match status" value="1"/>
</dbReference>
<organism evidence="4 5">
    <name type="scientific">Paenibacillus psychroresistens</name>
    <dbReference type="NCBI Taxonomy" id="1778678"/>
    <lineage>
        <taxon>Bacteria</taxon>
        <taxon>Bacillati</taxon>
        <taxon>Bacillota</taxon>
        <taxon>Bacilli</taxon>
        <taxon>Bacillales</taxon>
        <taxon>Paenibacillaceae</taxon>
        <taxon>Paenibacillus</taxon>
    </lineage>
</organism>
<evidence type="ECO:0000259" key="3">
    <source>
        <dbReference type="Pfam" id="PF13290"/>
    </source>
</evidence>
<feature type="domain" description="GH29D-like beta-sandwich" evidence="3">
    <location>
        <begin position="520"/>
        <end position="583"/>
    </location>
</feature>
<dbReference type="Proteomes" id="UP000426246">
    <property type="component" value="Chromosome"/>
</dbReference>
<proteinExistence type="predicted"/>
<evidence type="ECO:0000313" key="4">
    <source>
        <dbReference type="EMBL" id="QGQ97426.1"/>
    </source>
</evidence>
<dbReference type="Pfam" id="PF13290">
    <property type="entry name" value="CHB_HEX_C_1"/>
    <property type="match status" value="3"/>
</dbReference>
<evidence type="ECO:0000256" key="1">
    <source>
        <dbReference type="SAM" id="MobiDB-lite"/>
    </source>
</evidence>
<dbReference type="InterPro" id="IPR006860">
    <property type="entry name" value="FecR"/>
</dbReference>